<keyword evidence="1" id="KW-1133">Transmembrane helix</keyword>
<keyword evidence="4" id="KW-1185">Reference proteome</keyword>
<dbReference type="EMBL" id="KL403074">
    <property type="protein sequence ID" value="KEH16068.1"/>
    <property type="molecule type" value="Genomic_DNA"/>
</dbReference>
<dbReference type="Proteomes" id="UP000002051">
    <property type="component" value="Unassembled WGS sequence"/>
</dbReference>
<dbReference type="HOGENOM" id="CLU_1850302_0_0_1"/>
<accession>A0A072TGF3</accession>
<evidence type="ECO:0000313" key="4">
    <source>
        <dbReference type="Proteomes" id="UP000002051"/>
    </source>
</evidence>
<protein>
    <submittedName>
        <fullName evidence="2">Transmembrane protein, putative</fullName>
    </submittedName>
</protein>
<reference evidence="2 4" key="1">
    <citation type="journal article" date="2011" name="Nature">
        <title>The Medicago genome provides insight into the evolution of rhizobial symbioses.</title>
        <authorList>
            <person name="Young N.D."/>
            <person name="Debelle F."/>
            <person name="Oldroyd G.E."/>
            <person name="Geurts R."/>
            <person name="Cannon S.B."/>
            <person name="Udvardi M.K."/>
            <person name="Benedito V.A."/>
            <person name="Mayer K.F."/>
            <person name="Gouzy J."/>
            <person name="Schoof H."/>
            <person name="Van de Peer Y."/>
            <person name="Proost S."/>
            <person name="Cook D.R."/>
            <person name="Meyers B.C."/>
            <person name="Spannagl M."/>
            <person name="Cheung F."/>
            <person name="De Mita S."/>
            <person name="Krishnakumar V."/>
            <person name="Gundlach H."/>
            <person name="Zhou S."/>
            <person name="Mudge J."/>
            <person name="Bharti A.K."/>
            <person name="Murray J.D."/>
            <person name="Naoumkina M.A."/>
            <person name="Rosen B."/>
            <person name="Silverstein K.A."/>
            <person name="Tang H."/>
            <person name="Rombauts S."/>
            <person name="Zhao P.X."/>
            <person name="Zhou P."/>
            <person name="Barbe V."/>
            <person name="Bardou P."/>
            <person name="Bechner M."/>
            <person name="Bellec A."/>
            <person name="Berger A."/>
            <person name="Berges H."/>
            <person name="Bidwell S."/>
            <person name="Bisseling T."/>
            <person name="Choisne N."/>
            <person name="Couloux A."/>
            <person name="Denny R."/>
            <person name="Deshpande S."/>
            <person name="Dai X."/>
            <person name="Doyle J.J."/>
            <person name="Dudez A.M."/>
            <person name="Farmer A.D."/>
            <person name="Fouteau S."/>
            <person name="Franken C."/>
            <person name="Gibelin C."/>
            <person name="Gish J."/>
            <person name="Goldstein S."/>
            <person name="Gonzalez A.J."/>
            <person name="Green P.J."/>
            <person name="Hallab A."/>
            <person name="Hartog M."/>
            <person name="Hua A."/>
            <person name="Humphray S.J."/>
            <person name="Jeong D.H."/>
            <person name="Jing Y."/>
            <person name="Jocker A."/>
            <person name="Kenton S.M."/>
            <person name="Kim D.J."/>
            <person name="Klee K."/>
            <person name="Lai H."/>
            <person name="Lang C."/>
            <person name="Lin S."/>
            <person name="Macmil S.L."/>
            <person name="Magdelenat G."/>
            <person name="Matthews L."/>
            <person name="McCorrison J."/>
            <person name="Monaghan E.L."/>
            <person name="Mun J.H."/>
            <person name="Najar F.Z."/>
            <person name="Nicholson C."/>
            <person name="Noirot C."/>
            <person name="O'Bleness M."/>
            <person name="Paule C.R."/>
            <person name="Poulain J."/>
            <person name="Prion F."/>
            <person name="Qin B."/>
            <person name="Qu C."/>
            <person name="Retzel E.F."/>
            <person name="Riddle C."/>
            <person name="Sallet E."/>
            <person name="Samain S."/>
            <person name="Samson N."/>
            <person name="Sanders I."/>
            <person name="Saurat O."/>
            <person name="Scarpelli C."/>
            <person name="Schiex T."/>
            <person name="Segurens B."/>
            <person name="Severin A.J."/>
            <person name="Sherrier D.J."/>
            <person name="Shi R."/>
            <person name="Sims S."/>
            <person name="Singer S.R."/>
            <person name="Sinharoy S."/>
            <person name="Sterck L."/>
            <person name="Viollet A."/>
            <person name="Wang B.B."/>
            <person name="Wang K."/>
            <person name="Wang M."/>
            <person name="Wang X."/>
            <person name="Warfsmann J."/>
            <person name="Weissenbach J."/>
            <person name="White D.D."/>
            <person name="White J.D."/>
            <person name="Wiley G.B."/>
            <person name="Wincker P."/>
            <person name="Xing Y."/>
            <person name="Yang L."/>
            <person name="Yao Z."/>
            <person name="Ying F."/>
            <person name="Zhai J."/>
            <person name="Zhou L."/>
            <person name="Zuber A."/>
            <person name="Denarie J."/>
            <person name="Dixon R.A."/>
            <person name="May G.D."/>
            <person name="Schwartz D.C."/>
            <person name="Rogers J."/>
            <person name="Quetier F."/>
            <person name="Town C.D."/>
            <person name="Roe B.A."/>
        </authorList>
    </citation>
    <scope>NUCLEOTIDE SEQUENCE [LARGE SCALE GENOMIC DNA]</scope>
    <source>
        <strain evidence="2">A17</strain>
        <strain evidence="3 4">cv. Jemalong A17</strain>
    </source>
</reference>
<keyword evidence="1" id="KW-0472">Membrane</keyword>
<organism evidence="2 4">
    <name type="scientific">Medicago truncatula</name>
    <name type="common">Barrel medic</name>
    <name type="synonym">Medicago tribuloides</name>
    <dbReference type="NCBI Taxonomy" id="3880"/>
    <lineage>
        <taxon>Eukaryota</taxon>
        <taxon>Viridiplantae</taxon>
        <taxon>Streptophyta</taxon>
        <taxon>Embryophyta</taxon>
        <taxon>Tracheophyta</taxon>
        <taxon>Spermatophyta</taxon>
        <taxon>Magnoliopsida</taxon>
        <taxon>eudicotyledons</taxon>
        <taxon>Gunneridae</taxon>
        <taxon>Pentapetalae</taxon>
        <taxon>rosids</taxon>
        <taxon>fabids</taxon>
        <taxon>Fabales</taxon>
        <taxon>Fabaceae</taxon>
        <taxon>Papilionoideae</taxon>
        <taxon>50 kb inversion clade</taxon>
        <taxon>NPAAA clade</taxon>
        <taxon>Hologalegina</taxon>
        <taxon>IRL clade</taxon>
        <taxon>Trifolieae</taxon>
        <taxon>Medicago</taxon>
    </lineage>
</organism>
<evidence type="ECO:0000313" key="3">
    <source>
        <dbReference type="EnsemblPlants" id="KEH16068"/>
    </source>
</evidence>
<sequence length="139" mass="15966">NTKFTHSYSAFSNSFSSYFSQFSWLYNHLPHPLHFPMDSLTKCSSVLGALTLGTVLPEISTRLLLTRESIPSLMTMIFKEEMKSHHHSSRPLMNLGFLFLCFLSTMPFFVLFGRTCPHNSLLQDKGSPRFACFLRRGTY</sequence>
<reference evidence="3" key="3">
    <citation type="submission" date="2015-06" db="UniProtKB">
        <authorList>
            <consortium name="EnsemblPlants"/>
        </authorList>
    </citation>
    <scope>IDENTIFICATION</scope>
    <source>
        <strain evidence="3">cv. Jemalong A17</strain>
    </source>
</reference>
<feature type="non-terminal residue" evidence="2">
    <location>
        <position position="1"/>
    </location>
</feature>
<dbReference type="AlphaFoldDB" id="A0A072TGF3"/>
<evidence type="ECO:0000313" key="2">
    <source>
        <dbReference type="EMBL" id="KEH16068.1"/>
    </source>
</evidence>
<reference evidence="2 4" key="2">
    <citation type="journal article" date="2014" name="BMC Genomics">
        <title>An improved genome release (version Mt4.0) for the model legume Medicago truncatula.</title>
        <authorList>
            <person name="Tang H."/>
            <person name="Krishnakumar V."/>
            <person name="Bidwell S."/>
            <person name="Rosen B."/>
            <person name="Chan A."/>
            <person name="Zhou S."/>
            <person name="Gentzbittel L."/>
            <person name="Childs K.L."/>
            <person name="Yandell M."/>
            <person name="Gundlach H."/>
            <person name="Mayer K.F."/>
            <person name="Schwartz D.C."/>
            <person name="Town C.D."/>
        </authorList>
    </citation>
    <scope>GENOME REANNOTATION</scope>
    <source>
        <strain evidence="2">A17</strain>
        <strain evidence="3 4">cv. Jemalong A17</strain>
    </source>
</reference>
<name>A0A072TGF3_MEDTR</name>
<keyword evidence="1 2" id="KW-0812">Transmembrane</keyword>
<feature type="transmembrane region" description="Helical" evidence="1">
    <location>
        <begin position="92"/>
        <end position="112"/>
    </location>
</feature>
<evidence type="ECO:0000256" key="1">
    <source>
        <dbReference type="SAM" id="Phobius"/>
    </source>
</evidence>
<dbReference type="EnsemblPlants" id="KEH16068">
    <property type="protein sequence ID" value="KEH16068"/>
    <property type="gene ID" value="MTR_0349s0040"/>
</dbReference>
<proteinExistence type="predicted"/>
<gene>
    <name evidence="2" type="ORF">MTR_0349s0040</name>
</gene>